<dbReference type="InterPro" id="IPR012337">
    <property type="entry name" value="RNaseH-like_sf"/>
</dbReference>
<dbReference type="GO" id="GO:0008270">
    <property type="term" value="F:zinc ion binding"/>
    <property type="evidence" value="ECO:0007669"/>
    <property type="project" value="UniProtKB-KW"/>
</dbReference>
<dbReference type="GO" id="GO:0005634">
    <property type="term" value="C:nucleus"/>
    <property type="evidence" value="ECO:0007669"/>
    <property type="project" value="UniProtKB-SubCell"/>
</dbReference>
<evidence type="ECO:0000313" key="6">
    <source>
        <dbReference type="EMBL" id="BAT74302.1"/>
    </source>
</evidence>
<dbReference type="SUPFAM" id="SSF53098">
    <property type="entry name" value="Ribonuclease H-like"/>
    <property type="match status" value="1"/>
</dbReference>
<keyword evidence="7" id="KW-1185">Reference proteome</keyword>
<accession>A0A0S3R199</accession>
<keyword evidence="5" id="KW-0539">Nucleus</keyword>
<dbReference type="InterPro" id="IPR052035">
    <property type="entry name" value="ZnF_BED_domain_contain"/>
</dbReference>
<evidence type="ECO:0000256" key="3">
    <source>
        <dbReference type="ARBA" id="ARBA00022771"/>
    </source>
</evidence>
<keyword evidence="3" id="KW-0863">Zinc-finger</keyword>
<reference evidence="6 7" key="1">
    <citation type="journal article" date="2015" name="Sci. Rep.">
        <title>The power of single molecule real-time sequencing technology in the de novo assembly of a eukaryotic genome.</title>
        <authorList>
            <person name="Sakai H."/>
            <person name="Naito K."/>
            <person name="Ogiso-Tanaka E."/>
            <person name="Takahashi Y."/>
            <person name="Iseki K."/>
            <person name="Muto C."/>
            <person name="Satou K."/>
            <person name="Teruya K."/>
            <person name="Shiroma A."/>
            <person name="Shimoji M."/>
            <person name="Hirano T."/>
            <person name="Itoh T."/>
            <person name="Kaga A."/>
            <person name="Tomooka N."/>
        </authorList>
    </citation>
    <scope>NUCLEOTIDE SEQUENCE [LARGE SCALE GENOMIC DNA]</scope>
    <source>
        <strain evidence="7">cv. Shumari</strain>
    </source>
</reference>
<keyword evidence="2" id="KW-0479">Metal-binding</keyword>
<dbReference type="EMBL" id="AP015034">
    <property type="protein sequence ID" value="BAT74302.1"/>
    <property type="molecule type" value="Genomic_DNA"/>
</dbReference>
<evidence type="ECO:0008006" key="8">
    <source>
        <dbReference type="Google" id="ProtNLM"/>
    </source>
</evidence>
<gene>
    <name evidence="6" type="primary">Vigan.01G194200</name>
    <name evidence="6" type="ORF">VIGAN_01194200</name>
</gene>
<comment type="subcellular location">
    <subcellularLocation>
        <location evidence="1">Nucleus</location>
    </subcellularLocation>
</comment>
<evidence type="ECO:0000256" key="4">
    <source>
        <dbReference type="ARBA" id="ARBA00022833"/>
    </source>
</evidence>
<evidence type="ECO:0000256" key="2">
    <source>
        <dbReference type="ARBA" id="ARBA00022723"/>
    </source>
</evidence>
<evidence type="ECO:0000313" key="7">
    <source>
        <dbReference type="Proteomes" id="UP000291084"/>
    </source>
</evidence>
<organism evidence="6 7">
    <name type="scientific">Vigna angularis var. angularis</name>
    <dbReference type="NCBI Taxonomy" id="157739"/>
    <lineage>
        <taxon>Eukaryota</taxon>
        <taxon>Viridiplantae</taxon>
        <taxon>Streptophyta</taxon>
        <taxon>Embryophyta</taxon>
        <taxon>Tracheophyta</taxon>
        <taxon>Spermatophyta</taxon>
        <taxon>Magnoliopsida</taxon>
        <taxon>eudicotyledons</taxon>
        <taxon>Gunneridae</taxon>
        <taxon>Pentapetalae</taxon>
        <taxon>rosids</taxon>
        <taxon>fabids</taxon>
        <taxon>Fabales</taxon>
        <taxon>Fabaceae</taxon>
        <taxon>Papilionoideae</taxon>
        <taxon>50 kb inversion clade</taxon>
        <taxon>NPAAA clade</taxon>
        <taxon>indigoferoid/millettioid clade</taxon>
        <taxon>Phaseoleae</taxon>
        <taxon>Vigna</taxon>
    </lineage>
</organism>
<protein>
    <recommendedName>
        <fullName evidence="8">hAT-like transposase RNase-H fold domain-containing protein</fullName>
    </recommendedName>
</protein>
<proteinExistence type="predicted"/>
<dbReference type="AlphaFoldDB" id="A0A0S3R199"/>
<evidence type="ECO:0000256" key="5">
    <source>
        <dbReference type="ARBA" id="ARBA00023242"/>
    </source>
</evidence>
<dbReference type="OrthoDB" id="1873329at2759"/>
<dbReference type="PANTHER" id="PTHR46481:SF10">
    <property type="entry name" value="ZINC FINGER BED DOMAIN-CONTAINING PROTEIN 39"/>
    <property type="match status" value="1"/>
</dbReference>
<dbReference type="Proteomes" id="UP000291084">
    <property type="component" value="Chromosome 1"/>
</dbReference>
<name>A0A0S3R199_PHAAN</name>
<evidence type="ECO:0000256" key="1">
    <source>
        <dbReference type="ARBA" id="ARBA00004123"/>
    </source>
</evidence>
<keyword evidence="4" id="KW-0862">Zinc</keyword>
<sequence>MKPPHTSVELESVVFDCLKQWGIDKKIFSITLDNASANNNFQDILKSHLCVHRNLLCDGEFFHVRCCAHTLNLIVQDGLKVIDRALHSIRESIKYVKSSDGRTLKFKECISDVGINMSMGLRLDLTTRWNSTYLMLESAIKYKKAFEILKVVDRNYKNCPSFEEWNGGRKYVNS</sequence>
<dbReference type="PANTHER" id="PTHR46481">
    <property type="entry name" value="ZINC FINGER BED DOMAIN-CONTAINING PROTEIN 4"/>
    <property type="match status" value="1"/>
</dbReference>